<dbReference type="InterPro" id="IPR013196">
    <property type="entry name" value="HTH_11"/>
</dbReference>
<comment type="caution">
    <text evidence="5">The sequence shown here is derived from an EMBL/GenBank/DDBJ whole genome shotgun (WGS) entry which is preliminary data.</text>
</comment>
<dbReference type="InterPro" id="IPR036390">
    <property type="entry name" value="WH_DNA-bd_sf"/>
</dbReference>
<organism evidence="5 6">
    <name type="scientific">Streptomyces glaucus</name>
    <dbReference type="NCBI Taxonomy" id="284029"/>
    <lineage>
        <taxon>Bacteria</taxon>
        <taxon>Bacillati</taxon>
        <taxon>Actinomycetota</taxon>
        <taxon>Actinomycetes</taxon>
        <taxon>Kitasatosporales</taxon>
        <taxon>Streptomycetaceae</taxon>
        <taxon>Streptomyces</taxon>
    </lineage>
</organism>
<dbReference type="InterPro" id="IPR057727">
    <property type="entry name" value="WCX_dom"/>
</dbReference>
<protein>
    <recommendedName>
        <fullName evidence="4">HTH deoR-type domain-containing protein</fullName>
    </recommendedName>
</protein>
<dbReference type="Pfam" id="PF13280">
    <property type="entry name" value="WYL"/>
    <property type="match status" value="1"/>
</dbReference>
<feature type="compositionally biased region" description="Gly residues" evidence="3">
    <location>
        <begin position="307"/>
        <end position="322"/>
    </location>
</feature>
<dbReference type="PROSITE" id="PS51000">
    <property type="entry name" value="HTH_DEOR_2"/>
    <property type="match status" value="1"/>
</dbReference>
<evidence type="ECO:0000256" key="1">
    <source>
        <dbReference type="ARBA" id="ARBA00023015"/>
    </source>
</evidence>
<feature type="domain" description="HTH deoR-type" evidence="4">
    <location>
        <begin position="2"/>
        <end position="61"/>
    </location>
</feature>
<dbReference type="Pfam" id="PF08279">
    <property type="entry name" value="HTH_11"/>
    <property type="match status" value="1"/>
</dbReference>
<evidence type="ECO:0000259" key="4">
    <source>
        <dbReference type="PROSITE" id="PS51000"/>
    </source>
</evidence>
<name>A0ABN3J863_9ACTN</name>
<evidence type="ECO:0000256" key="3">
    <source>
        <dbReference type="SAM" id="MobiDB-lite"/>
    </source>
</evidence>
<dbReference type="SMART" id="SM00420">
    <property type="entry name" value="HTH_DEOR"/>
    <property type="match status" value="1"/>
</dbReference>
<dbReference type="PANTHER" id="PTHR34580:SF1">
    <property type="entry name" value="PROTEIN PAFC"/>
    <property type="match status" value="1"/>
</dbReference>
<dbReference type="RefSeq" id="WP_344600006.1">
    <property type="nucleotide sequence ID" value="NZ_BAAATK010000004.1"/>
</dbReference>
<evidence type="ECO:0000313" key="5">
    <source>
        <dbReference type="EMBL" id="GAA2424478.1"/>
    </source>
</evidence>
<evidence type="ECO:0000256" key="2">
    <source>
        <dbReference type="ARBA" id="ARBA00023163"/>
    </source>
</evidence>
<dbReference type="PROSITE" id="PS52050">
    <property type="entry name" value="WYL"/>
    <property type="match status" value="1"/>
</dbReference>
<dbReference type="InterPro" id="IPR001034">
    <property type="entry name" value="DeoR_HTH"/>
</dbReference>
<keyword evidence="1" id="KW-0805">Transcription regulation</keyword>
<dbReference type="SUPFAM" id="SSF46785">
    <property type="entry name" value="Winged helix' DNA-binding domain"/>
    <property type="match status" value="1"/>
</dbReference>
<keyword evidence="2" id="KW-0804">Transcription</keyword>
<dbReference type="Proteomes" id="UP001500460">
    <property type="component" value="Unassembled WGS sequence"/>
</dbReference>
<accession>A0ABN3J863</accession>
<evidence type="ECO:0000313" key="6">
    <source>
        <dbReference type="Proteomes" id="UP001500460"/>
    </source>
</evidence>
<dbReference type="InterPro" id="IPR051534">
    <property type="entry name" value="CBASS_pafABC_assoc_protein"/>
</dbReference>
<dbReference type="InterPro" id="IPR026881">
    <property type="entry name" value="WYL_dom"/>
</dbReference>
<dbReference type="Gene3D" id="1.10.10.10">
    <property type="entry name" value="Winged helix-like DNA-binding domain superfamily/Winged helix DNA-binding domain"/>
    <property type="match status" value="1"/>
</dbReference>
<gene>
    <name evidence="5" type="ORF">GCM10010421_08730</name>
</gene>
<dbReference type="Pfam" id="PF25583">
    <property type="entry name" value="WCX"/>
    <property type="match status" value="1"/>
</dbReference>
<feature type="region of interest" description="Disordered" evidence="3">
    <location>
        <begin position="263"/>
        <end position="326"/>
    </location>
</feature>
<dbReference type="PANTHER" id="PTHR34580">
    <property type="match status" value="1"/>
</dbReference>
<dbReference type="EMBL" id="BAAATK010000004">
    <property type="protein sequence ID" value="GAA2424478.1"/>
    <property type="molecule type" value="Genomic_DNA"/>
</dbReference>
<reference evidence="5 6" key="1">
    <citation type="journal article" date="2019" name="Int. J. Syst. Evol. Microbiol.">
        <title>The Global Catalogue of Microorganisms (GCM) 10K type strain sequencing project: providing services to taxonomists for standard genome sequencing and annotation.</title>
        <authorList>
            <consortium name="The Broad Institute Genomics Platform"/>
            <consortium name="The Broad Institute Genome Sequencing Center for Infectious Disease"/>
            <person name="Wu L."/>
            <person name="Ma J."/>
        </authorList>
    </citation>
    <scope>NUCLEOTIDE SEQUENCE [LARGE SCALE GENOMIC DNA]</scope>
    <source>
        <strain evidence="5 6">JCM 6922</strain>
    </source>
</reference>
<sequence>MKFDRLLSILLLLQQRGSVPATELARRLEVSVRTVYRDVEALSAAGIPVYAERGRYGGVRLLPGFRTDLTGLTRDEARALFVLVRQSVHSALGLDRALGSALRKMMAALPAPHRPAAELTSRRLLIDPDGWSGGRRDHSGLDELHDAVLADRRLRIAYRHSGRAAVDVYSVDPYGLVSKAGTWYLVADRAGRPRLFRADRLRGVAVTTEPARRRDGVELADVWEELRRKVESRGGGVVVRARVRRHRLDMLRRITRPHFLGAVGEDPADVEEPMTGGEPVTGADPPTGGEPRTRDEAVGEDPVLGASGPGGEGGASGEGGDGFDGRDRAVAHDAWLTVELEYPVPAAVCQLLQFGTDVEVLGPPEAVREISRAVAALAALYPTG</sequence>
<keyword evidence="6" id="KW-1185">Reference proteome</keyword>
<dbReference type="InterPro" id="IPR036388">
    <property type="entry name" value="WH-like_DNA-bd_sf"/>
</dbReference>
<proteinExistence type="predicted"/>